<dbReference type="Gene3D" id="1.10.10.60">
    <property type="entry name" value="Homeodomain-like"/>
    <property type="match status" value="1"/>
</dbReference>
<keyword evidence="3" id="KW-0804">Transcription</keyword>
<evidence type="ECO:0000259" key="4">
    <source>
        <dbReference type="PROSITE" id="PS01124"/>
    </source>
</evidence>
<gene>
    <name evidence="5" type="ORF">MuYL_4400</name>
</gene>
<reference evidence="5 6" key="1">
    <citation type="submission" date="2017-08" db="EMBL/GenBank/DDBJ databases">
        <title>Complete genome sequence of Mucilaginibacter sp. strain BJC16-A31.</title>
        <authorList>
            <consortium name="Henan University of Science and Technology"/>
            <person name="You X."/>
        </authorList>
    </citation>
    <scope>NUCLEOTIDE SEQUENCE [LARGE SCALE GENOMIC DNA]</scope>
    <source>
        <strain evidence="5 6">BJC16-A31</strain>
    </source>
</reference>
<dbReference type="Pfam" id="PF12833">
    <property type="entry name" value="HTH_18"/>
    <property type="match status" value="1"/>
</dbReference>
<keyword evidence="2" id="KW-0238">DNA-binding</keyword>
<organism evidence="5 6">
    <name type="scientific">Mucilaginibacter xinganensis</name>
    <dbReference type="NCBI Taxonomy" id="1234841"/>
    <lineage>
        <taxon>Bacteria</taxon>
        <taxon>Pseudomonadati</taxon>
        <taxon>Bacteroidota</taxon>
        <taxon>Sphingobacteriia</taxon>
        <taxon>Sphingobacteriales</taxon>
        <taxon>Sphingobacteriaceae</taxon>
        <taxon>Mucilaginibacter</taxon>
    </lineage>
</organism>
<keyword evidence="6" id="KW-1185">Reference proteome</keyword>
<evidence type="ECO:0000256" key="3">
    <source>
        <dbReference type="ARBA" id="ARBA00023163"/>
    </source>
</evidence>
<dbReference type="GO" id="GO:0043565">
    <property type="term" value="F:sequence-specific DNA binding"/>
    <property type="evidence" value="ECO:0007669"/>
    <property type="project" value="InterPro"/>
</dbReference>
<dbReference type="GO" id="GO:0003700">
    <property type="term" value="F:DNA-binding transcription factor activity"/>
    <property type="evidence" value="ECO:0007669"/>
    <property type="project" value="InterPro"/>
</dbReference>
<evidence type="ECO:0000256" key="1">
    <source>
        <dbReference type="ARBA" id="ARBA00023015"/>
    </source>
</evidence>
<keyword evidence="1" id="KW-0805">Transcription regulation</keyword>
<dbReference type="PROSITE" id="PS01124">
    <property type="entry name" value="HTH_ARAC_FAMILY_2"/>
    <property type="match status" value="1"/>
</dbReference>
<evidence type="ECO:0000256" key="2">
    <source>
        <dbReference type="ARBA" id="ARBA00023125"/>
    </source>
</evidence>
<dbReference type="InterPro" id="IPR018060">
    <property type="entry name" value="HTH_AraC"/>
</dbReference>
<protein>
    <submittedName>
        <fullName evidence="5">Helix-turn-helix domain-containing protein</fullName>
    </submittedName>
</protein>
<accession>A0A223P2F1</accession>
<dbReference type="SUPFAM" id="SSF46689">
    <property type="entry name" value="Homeodomain-like"/>
    <property type="match status" value="1"/>
</dbReference>
<dbReference type="InterPro" id="IPR009057">
    <property type="entry name" value="Homeodomain-like_sf"/>
</dbReference>
<evidence type="ECO:0000313" key="5">
    <source>
        <dbReference type="EMBL" id="ASU36285.1"/>
    </source>
</evidence>
<proteinExistence type="predicted"/>
<feature type="domain" description="HTH araC/xylS-type" evidence="4">
    <location>
        <begin position="64"/>
        <end position="168"/>
    </location>
</feature>
<dbReference type="Proteomes" id="UP000215002">
    <property type="component" value="Chromosome"/>
</dbReference>
<dbReference type="EMBL" id="CP022743">
    <property type="protein sequence ID" value="ASU36285.1"/>
    <property type="molecule type" value="Genomic_DNA"/>
</dbReference>
<evidence type="ECO:0000313" key="6">
    <source>
        <dbReference type="Proteomes" id="UP000215002"/>
    </source>
</evidence>
<name>A0A223P2F1_9SPHI</name>
<sequence>MVSVRCKIIVQSEFEKFGLKCINIEMGRIEISGFITPEQSQLIGIALLDYGLELLDNKKNILIERIKNVIIDMIHYSDTPLKINFSEYLSNTLKLDYTYLANIFSEVQGSTIEQFIIMQKIQFVKQLIIYNELNLTEISWKLHYSSVAHLSAQFKKVTGLTPSAFKHLDYQGISA</sequence>
<dbReference type="AlphaFoldDB" id="A0A223P2F1"/>
<dbReference type="PANTHER" id="PTHR43280">
    <property type="entry name" value="ARAC-FAMILY TRANSCRIPTIONAL REGULATOR"/>
    <property type="match status" value="1"/>
</dbReference>
<dbReference type="KEGG" id="muc:MuYL_4400"/>
<dbReference type="PANTHER" id="PTHR43280:SF2">
    <property type="entry name" value="HTH-TYPE TRANSCRIPTIONAL REGULATOR EXSA"/>
    <property type="match status" value="1"/>
</dbReference>
<dbReference type="SMART" id="SM00342">
    <property type="entry name" value="HTH_ARAC"/>
    <property type="match status" value="1"/>
</dbReference>